<dbReference type="Proteomes" id="UP000005222">
    <property type="component" value="Chromosome N"/>
</dbReference>
<feature type="domain" description="UBC core" evidence="7">
    <location>
        <begin position="1"/>
        <end position="160"/>
    </location>
</feature>
<dbReference type="SUPFAM" id="SSF54495">
    <property type="entry name" value="UBC-like"/>
    <property type="match status" value="1"/>
</dbReference>
<evidence type="ECO:0000256" key="6">
    <source>
        <dbReference type="SAM" id="MobiDB-lite"/>
    </source>
</evidence>
<dbReference type="PROSITE" id="PS50127">
    <property type="entry name" value="UBC_2"/>
    <property type="match status" value="1"/>
</dbReference>
<dbReference type="InterPro" id="IPR023313">
    <property type="entry name" value="UBQ-conjugating_AS"/>
</dbReference>
<evidence type="ECO:0000256" key="3">
    <source>
        <dbReference type="ARBA" id="ARBA00022786"/>
    </source>
</evidence>
<dbReference type="InterPro" id="IPR000608">
    <property type="entry name" value="UBC"/>
</dbReference>
<evidence type="ECO:0000313" key="8">
    <source>
        <dbReference type="EMBL" id="CCE86328.1"/>
    </source>
</evidence>
<feature type="region of interest" description="Disordered" evidence="6">
    <location>
        <begin position="308"/>
        <end position="509"/>
    </location>
</feature>
<feature type="compositionally biased region" description="Basic and acidic residues" evidence="6">
    <location>
        <begin position="337"/>
        <end position="365"/>
    </location>
</feature>
<gene>
    <name evidence="8" type="primary">Piso0_004811</name>
    <name evidence="8" type="ORF">GNLVRS01_PISO0N01663g</name>
</gene>
<dbReference type="eggNOG" id="KOG0417">
    <property type="taxonomic scope" value="Eukaryota"/>
</dbReference>
<evidence type="ECO:0000256" key="5">
    <source>
        <dbReference type="PROSITE-ProRule" id="PRU10133"/>
    </source>
</evidence>
<dbReference type="InParanoid" id="G8Y0H5"/>
<feature type="compositionally biased region" description="Low complexity" evidence="6">
    <location>
        <begin position="275"/>
        <end position="287"/>
    </location>
</feature>
<feature type="region of interest" description="Disordered" evidence="6">
    <location>
        <begin position="214"/>
        <end position="248"/>
    </location>
</feature>
<dbReference type="PROSITE" id="PS00183">
    <property type="entry name" value="UBC_1"/>
    <property type="match status" value="1"/>
</dbReference>
<proteinExistence type="predicted"/>
<feature type="compositionally biased region" description="Basic and acidic residues" evidence="6">
    <location>
        <begin position="391"/>
        <end position="407"/>
    </location>
</feature>
<dbReference type="InterPro" id="IPR016135">
    <property type="entry name" value="UBQ-conjugating_enzyme/RWD"/>
</dbReference>
<sequence length="509" mass="57458">MAERRLLKEYGQLGKKPVGNENRQILGLMPLTEDNMFEWEAWIAKPTKEDSDYYYNGKWKLDIRVGARYPVEPPSVRFSRETPVFHPNVNMDTGEICLDILKSENWSPAWNLQYLVVAILLLLDDPEPDSPLNVDSANLFRHDKVGFESMVQYYIWKFNTFYEPLVNPADRRGLKPEADTAALDASSFNKTKLTKDEDDKDVRISVRINMNDVHRDQLSTDKSGSAVNDKTERYVTGGSVSPLSGRKSPNVKIIQDVGEEVRKQFIQKVNEIGHSSSSSQGSCSSDSDNLDGVKQQVAENVSKQVEKLCSKANSPEGAALEEESHDIDSRTYQQDDTMEKMKQDFMKQVDDRIRKHEEEVKRSSERPQSYDSEPRGSMNTQPSTQEAQISPKEEPLSKSVHNGDKNIPEINRPQPRAQKSSTSVGSSIGDNRNVSHGSASDNANDGDSASEKSTKSMRSSMLRIKRSFSRKDKNRNRQSKQEGSTLEDDNHSRGNPFSKILKRKGDDTA</sequence>
<feature type="compositionally biased region" description="Polar residues" evidence="6">
    <location>
        <begin position="417"/>
        <end position="447"/>
    </location>
</feature>
<dbReference type="OrthoDB" id="9973183at2759"/>
<evidence type="ECO:0000259" key="7">
    <source>
        <dbReference type="PROSITE" id="PS50127"/>
    </source>
</evidence>
<dbReference type="InterPro" id="IPR050113">
    <property type="entry name" value="Ub_conjugating_enzyme"/>
</dbReference>
<dbReference type="GO" id="GO:0005524">
    <property type="term" value="F:ATP binding"/>
    <property type="evidence" value="ECO:0007669"/>
    <property type="project" value="UniProtKB-KW"/>
</dbReference>
<feature type="region of interest" description="Disordered" evidence="6">
    <location>
        <begin position="272"/>
        <end position="291"/>
    </location>
</feature>
<keyword evidence="1" id="KW-0808">Transferase</keyword>
<evidence type="ECO:0000256" key="1">
    <source>
        <dbReference type="ARBA" id="ARBA00022679"/>
    </source>
</evidence>
<name>G8Y0H5_PICSO</name>
<dbReference type="EMBL" id="FO082046">
    <property type="protein sequence ID" value="CCE86328.1"/>
    <property type="molecule type" value="Genomic_DNA"/>
</dbReference>
<evidence type="ECO:0000256" key="4">
    <source>
        <dbReference type="ARBA" id="ARBA00022840"/>
    </source>
</evidence>
<protein>
    <submittedName>
        <fullName evidence="8">Piso0_004811 protein</fullName>
    </submittedName>
</protein>
<keyword evidence="4" id="KW-0067">ATP-binding</keyword>
<feature type="active site" description="Glycyl thioester intermediate" evidence="5">
    <location>
        <position position="97"/>
    </location>
</feature>
<keyword evidence="3" id="KW-0833">Ubl conjugation pathway</keyword>
<evidence type="ECO:0000313" key="9">
    <source>
        <dbReference type="Proteomes" id="UP000005222"/>
    </source>
</evidence>
<organism evidence="8 9">
    <name type="scientific">Pichia sorbitophila (strain ATCC MYA-4447 / BCRC 22081 / CBS 7064 / NBRC 10061 / NRRL Y-12695)</name>
    <name type="common">Hybrid yeast</name>
    <dbReference type="NCBI Taxonomy" id="559304"/>
    <lineage>
        <taxon>Eukaryota</taxon>
        <taxon>Fungi</taxon>
        <taxon>Dikarya</taxon>
        <taxon>Ascomycota</taxon>
        <taxon>Saccharomycotina</taxon>
        <taxon>Pichiomycetes</taxon>
        <taxon>Debaryomycetaceae</taxon>
        <taxon>Millerozyma</taxon>
    </lineage>
</organism>
<keyword evidence="2" id="KW-0547">Nucleotide-binding</keyword>
<dbReference type="GO" id="GO:0016740">
    <property type="term" value="F:transferase activity"/>
    <property type="evidence" value="ECO:0007669"/>
    <property type="project" value="UniProtKB-KW"/>
</dbReference>
<dbReference type="OMA" id="TPAHEAN"/>
<dbReference type="STRING" id="559304.G8Y0H5"/>
<dbReference type="Pfam" id="PF00179">
    <property type="entry name" value="UQ_con"/>
    <property type="match status" value="1"/>
</dbReference>
<dbReference type="Gene3D" id="3.10.110.10">
    <property type="entry name" value="Ubiquitin Conjugating Enzyme"/>
    <property type="match status" value="1"/>
</dbReference>
<dbReference type="HOGENOM" id="CLU_041173_0_0_1"/>
<keyword evidence="9" id="KW-1185">Reference proteome</keyword>
<dbReference type="AlphaFoldDB" id="G8Y0H5"/>
<accession>G8Y0H5</accession>
<feature type="compositionally biased region" description="Polar residues" evidence="6">
    <location>
        <begin position="366"/>
        <end position="388"/>
    </location>
</feature>
<dbReference type="CDD" id="cd23812">
    <property type="entry name" value="UBCc_ScPEX4-like"/>
    <property type="match status" value="1"/>
</dbReference>
<dbReference type="PANTHER" id="PTHR24067">
    <property type="entry name" value="UBIQUITIN-CONJUGATING ENZYME E2"/>
    <property type="match status" value="1"/>
</dbReference>
<dbReference type="SMART" id="SM00212">
    <property type="entry name" value="UBCc"/>
    <property type="match status" value="1"/>
</dbReference>
<evidence type="ECO:0000256" key="2">
    <source>
        <dbReference type="ARBA" id="ARBA00022741"/>
    </source>
</evidence>
<feature type="compositionally biased region" description="Basic residues" evidence="6">
    <location>
        <begin position="463"/>
        <end position="478"/>
    </location>
</feature>
<reference evidence="8 9" key="1">
    <citation type="journal article" date="2012" name="G3 (Bethesda)">
        <title>Pichia sorbitophila, an interspecies yeast hybrid reveals early steps of genome resolution following polyploidization.</title>
        <authorList>
            <person name="Leh Louis V."/>
            <person name="Despons L."/>
            <person name="Friedrich A."/>
            <person name="Martin T."/>
            <person name="Durrens P."/>
            <person name="Casaregola S."/>
            <person name="Neuveglise C."/>
            <person name="Fairhead C."/>
            <person name="Marck C."/>
            <person name="Cruz J.A."/>
            <person name="Straub M.L."/>
            <person name="Kugler V."/>
            <person name="Sacerdot C."/>
            <person name="Uzunov Z."/>
            <person name="Thierry A."/>
            <person name="Weiss S."/>
            <person name="Bleykasten C."/>
            <person name="De Montigny J."/>
            <person name="Jacques N."/>
            <person name="Jung P."/>
            <person name="Lemaire M."/>
            <person name="Mallet S."/>
            <person name="Morel G."/>
            <person name="Richard G.F."/>
            <person name="Sarkar A."/>
            <person name="Savel G."/>
            <person name="Schacherer J."/>
            <person name="Seret M.L."/>
            <person name="Talla E."/>
            <person name="Samson G."/>
            <person name="Jubin C."/>
            <person name="Poulain J."/>
            <person name="Vacherie B."/>
            <person name="Barbe V."/>
            <person name="Pelletier E."/>
            <person name="Sherman D.J."/>
            <person name="Westhof E."/>
            <person name="Weissenbach J."/>
            <person name="Baret P.V."/>
            <person name="Wincker P."/>
            <person name="Gaillardin C."/>
            <person name="Dujon B."/>
            <person name="Souciet J.L."/>
        </authorList>
    </citation>
    <scope>NUCLEOTIDE SEQUENCE [LARGE SCALE GENOMIC DNA]</scope>
    <source>
        <strain evidence="9">ATCC MYA-4447 / BCRC 22081 / CBS 7064 / NBRC 10061 / NRRL Y-12695</strain>
    </source>
</reference>